<protein>
    <recommendedName>
        <fullName evidence="4">Serpentine receptor class gamma</fullName>
    </recommendedName>
</protein>
<evidence type="ECO:0000313" key="3">
    <source>
        <dbReference type="Proteomes" id="UP000298663"/>
    </source>
</evidence>
<dbReference type="Proteomes" id="UP000298663">
    <property type="component" value="Unassembled WGS sequence"/>
</dbReference>
<name>A0A4U5M1A2_STECR</name>
<reference evidence="2 3" key="2">
    <citation type="journal article" date="2019" name="G3 (Bethesda)">
        <title>Hybrid Assembly of the Genome of the Entomopathogenic Nematode Steinernema carpocapsae Identifies the X-Chromosome.</title>
        <authorList>
            <person name="Serra L."/>
            <person name="Macchietto M."/>
            <person name="Macias-Munoz A."/>
            <person name="McGill C.J."/>
            <person name="Rodriguez I.M."/>
            <person name="Rodriguez B."/>
            <person name="Murad R."/>
            <person name="Mortazavi A."/>
        </authorList>
    </citation>
    <scope>NUCLEOTIDE SEQUENCE [LARGE SCALE GENOMIC DNA]</scope>
    <source>
        <strain evidence="2 3">ALL</strain>
    </source>
</reference>
<keyword evidence="3" id="KW-1185">Reference proteome</keyword>
<feature type="transmembrane region" description="Helical" evidence="1">
    <location>
        <begin position="236"/>
        <end position="258"/>
    </location>
</feature>
<evidence type="ECO:0000256" key="1">
    <source>
        <dbReference type="SAM" id="Phobius"/>
    </source>
</evidence>
<proteinExistence type="predicted"/>
<evidence type="ECO:0008006" key="4">
    <source>
        <dbReference type="Google" id="ProtNLM"/>
    </source>
</evidence>
<feature type="transmembrane region" description="Helical" evidence="1">
    <location>
        <begin position="209"/>
        <end position="230"/>
    </location>
</feature>
<keyword evidence="1" id="KW-0472">Membrane</keyword>
<gene>
    <name evidence="2" type="ORF">L596_026080</name>
</gene>
<feature type="transmembrane region" description="Helical" evidence="1">
    <location>
        <begin position="72"/>
        <end position="96"/>
    </location>
</feature>
<evidence type="ECO:0000313" key="2">
    <source>
        <dbReference type="EMBL" id="TKR62073.1"/>
    </source>
</evidence>
<accession>A0A4U5M1A2</accession>
<feature type="transmembrane region" description="Helical" evidence="1">
    <location>
        <begin position="163"/>
        <end position="188"/>
    </location>
</feature>
<feature type="transmembrane region" description="Helical" evidence="1">
    <location>
        <begin position="116"/>
        <end position="143"/>
    </location>
</feature>
<sequence>MWSRCATGGAALIITVIFTALYSRIICIFLLHRKYRSSECYLIMIQMGIAQCLMAAGAISISLAFILRQDHLNLAVLTAPTIFIAIRTEGILSLALALNRLNAICNLPYPTVVYKILVCIAWSYPIGHYFFYVFPCCAVSIMPDYLMPILRFQNSAVALSNKVAAMVYQSIQVLTLLIYCVLLCYLIYLRRKTKTTPNLVKEGKVLIYALIRFTGDVSYSVVVNYVKFAITPITTYFLFTALIVDILVIPPVLYLVLFRSFRKEVFRMKKSKDTTVKVKKIAFVGN</sequence>
<comment type="caution">
    <text evidence="2">The sequence shown here is derived from an EMBL/GenBank/DDBJ whole genome shotgun (WGS) entry which is preliminary data.</text>
</comment>
<feature type="transmembrane region" description="Helical" evidence="1">
    <location>
        <begin position="6"/>
        <end position="31"/>
    </location>
</feature>
<reference evidence="2 3" key="1">
    <citation type="journal article" date="2015" name="Genome Biol.">
        <title>Comparative genomics of Steinernema reveals deeply conserved gene regulatory networks.</title>
        <authorList>
            <person name="Dillman A.R."/>
            <person name="Macchietto M."/>
            <person name="Porter C.F."/>
            <person name="Rogers A."/>
            <person name="Williams B."/>
            <person name="Antoshechkin I."/>
            <person name="Lee M.M."/>
            <person name="Goodwin Z."/>
            <person name="Lu X."/>
            <person name="Lewis E.E."/>
            <person name="Goodrich-Blair H."/>
            <person name="Stock S.P."/>
            <person name="Adams B.J."/>
            <person name="Sternberg P.W."/>
            <person name="Mortazavi A."/>
        </authorList>
    </citation>
    <scope>NUCLEOTIDE SEQUENCE [LARGE SCALE GENOMIC DNA]</scope>
    <source>
        <strain evidence="2 3">ALL</strain>
    </source>
</reference>
<keyword evidence="1" id="KW-0812">Transmembrane</keyword>
<dbReference type="AlphaFoldDB" id="A0A4U5M1A2"/>
<organism evidence="2 3">
    <name type="scientific">Steinernema carpocapsae</name>
    <name type="common">Entomopathogenic nematode</name>
    <dbReference type="NCBI Taxonomy" id="34508"/>
    <lineage>
        <taxon>Eukaryota</taxon>
        <taxon>Metazoa</taxon>
        <taxon>Ecdysozoa</taxon>
        <taxon>Nematoda</taxon>
        <taxon>Chromadorea</taxon>
        <taxon>Rhabditida</taxon>
        <taxon>Tylenchina</taxon>
        <taxon>Panagrolaimomorpha</taxon>
        <taxon>Strongyloidoidea</taxon>
        <taxon>Steinernematidae</taxon>
        <taxon>Steinernema</taxon>
    </lineage>
</organism>
<dbReference type="EMBL" id="AZBU02000010">
    <property type="protein sequence ID" value="TKR62073.1"/>
    <property type="molecule type" value="Genomic_DNA"/>
</dbReference>
<keyword evidence="1" id="KW-1133">Transmembrane helix</keyword>
<feature type="transmembrane region" description="Helical" evidence="1">
    <location>
        <begin position="43"/>
        <end position="66"/>
    </location>
</feature>